<dbReference type="Gene3D" id="1.20.58.220">
    <property type="entry name" value="Phosphate transport system protein phou homolog 2, domain 2"/>
    <property type="match status" value="1"/>
</dbReference>
<evidence type="ECO:0000313" key="2">
    <source>
        <dbReference type="EMBL" id="QOV20737.1"/>
    </source>
</evidence>
<dbReference type="InterPro" id="IPR018445">
    <property type="entry name" value="Put_Phosphate_transp_reg"/>
</dbReference>
<proteinExistence type="inferred from homology"/>
<comment type="similarity">
    <text evidence="1">Belongs to the UPF0111 family.</text>
</comment>
<name>A0A7M2RMF2_9FIRM</name>
<dbReference type="KEGG" id="bliq:INP51_07410"/>
<dbReference type="EMBL" id="CP063304">
    <property type="protein sequence ID" value="QOV20737.1"/>
    <property type="molecule type" value="Genomic_DNA"/>
</dbReference>
<gene>
    <name evidence="2" type="ORF">INP51_07410</name>
</gene>
<dbReference type="PANTHER" id="PTHR37298">
    <property type="entry name" value="UPF0111 PROTEIN YKAA"/>
    <property type="match status" value="1"/>
</dbReference>
<dbReference type="AlphaFoldDB" id="A0A7M2RMF2"/>
<protein>
    <submittedName>
        <fullName evidence="2">DUF47 family protein</fullName>
    </submittedName>
</protein>
<dbReference type="InterPro" id="IPR052912">
    <property type="entry name" value="UPF0111_domain"/>
</dbReference>
<dbReference type="Pfam" id="PF01865">
    <property type="entry name" value="PhoU_div"/>
    <property type="match status" value="1"/>
</dbReference>
<dbReference type="Proteomes" id="UP000593601">
    <property type="component" value="Chromosome"/>
</dbReference>
<accession>A0A7M2RMF2</accession>
<dbReference type="SUPFAM" id="SSF109755">
    <property type="entry name" value="PhoU-like"/>
    <property type="match status" value="1"/>
</dbReference>
<evidence type="ECO:0000313" key="3">
    <source>
        <dbReference type="Proteomes" id="UP000593601"/>
    </source>
</evidence>
<organism evidence="2 3">
    <name type="scientific">Blautia liquoris</name>
    <dbReference type="NCBI Taxonomy" id="2779518"/>
    <lineage>
        <taxon>Bacteria</taxon>
        <taxon>Bacillati</taxon>
        <taxon>Bacillota</taxon>
        <taxon>Clostridia</taxon>
        <taxon>Lachnospirales</taxon>
        <taxon>Lachnospiraceae</taxon>
        <taxon>Blautia</taxon>
    </lineage>
</organism>
<reference evidence="2 3" key="1">
    <citation type="submission" date="2020-10" db="EMBL/GenBank/DDBJ databases">
        <title>Blautia liquoris sp.nov., isolated from the mud in a fermentation cellar used for the production of Chinese strong-flavoured liquor.</title>
        <authorList>
            <person name="Lu L."/>
        </authorList>
    </citation>
    <scope>NUCLEOTIDE SEQUENCE [LARGE SCALE GENOMIC DNA]</scope>
    <source>
        <strain evidence="2 3">LZLJ-3</strain>
    </source>
</reference>
<evidence type="ECO:0000256" key="1">
    <source>
        <dbReference type="ARBA" id="ARBA00008591"/>
    </source>
</evidence>
<keyword evidence="3" id="KW-1185">Reference proteome</keyword>
<dbReference type="RefSeq" id="WP_193737051.1">
    <property type="nucleotide sequence ID" value="NZ_CP063304.1"/>
</dbReference>
<dbReference type="InterPro" id="IPR038078">
    <property type="entry name" value="PhoU-like_sf"/>
</dbReference>
<sequence>MNKSDMVYFDNFKECVDCSCRAARFLEDVLANYNINTIKEKRDELHELEHQGDIKKHEITEVIARAFVTPIEREDIIEISTKIDDITDSIEDVLMHVYICQVPEIRQGAVEMVKVAVSCCETLKVIMDEFVNFKRSKKLRENIIRINDLEEEGDRLYIESMYNLHKNCKDPLEVVAWRDIFGYIEKSIDTCEDTADIVQLVVMKNS</sequence>
<dbReference type="PANTHER" id="PTHR37298:SF1">
    <property type="entry name" value="UPF0111 PROTEIN YKAA"/>
    <property type="match status" value="1"/>
</dbReference>